<reference evidence="3" key="1">
    <citation type="submission" date="2021-06" db="EMBL/GenBank/DDBJ databases">
        <title>Paracoccus bacterium XHP0099 sp. nov., isolated from the surface waters of the Yellow Sea.</title>
        <authorList>
            <person name="Xue H."/>
            <person name="Zhang D."/>
        </authorList>
    </citation>
    <scope>NUCLEOTIDE SEQUENCE</scope>
    <source>
        <strain evidence="3">XHP0099</strain>
    </source>
</reference>
<dbReference type="RefSeq" id="WP_216031745.1">
    <property type="nucleotide sequence ID" value="NZ_JAHKNG010000003.1"/>
</dbReference>
<sequence>MTPRPRHPRPGGSALILRAALPVVLVLALLASLWPQMTGHRGDDDPAMQTVMAMAMAGHAGPSDMMPAKSGLAAPDRLDLTLCKMHCIDPPVVQTPAIVAGTGLRPARLPRPGNLLDPPSRAGLPARRPPRAQV</sequence>
<name>A0ABS6AGG1_9RHOB</name>
<accession>A0ABS6AGG1</accession>
<feature type="compositionally biased region" description="Low complexity" evidence="1">
    <location>
        <begin position="118"/>
        <end position="134"/>
    </location>
</feature>
<feature type="transmembrane region" description="Helical" evidence="2">
    <location>
        <begin position="15"/>
        <end position="34"/>
    </location>
</feature>
<evidence type="ECO:0000313" key="4">
    <source>
        <dbReference type="Proteomes" id="UP001166191"/>
    </source>
</evidence>
<feature type="region of interest" description="Disordered" evidence="1">
    <location>
        <begin position="104"/>
        <end position="134"/>
    </location>
</feature>
<comment type="caution">
    <text evidence="3">The sequence shown here is derived from an EMBL/GenBank/DDBJ whole genome shotgun (WGS) entry which is preliminary data.</text>
</comment>
<keyword evidence="2" id="KW-0472">Membrane</keyword>
<keyword evidence="4" id="KW-1185">Reference proteome</keyword>
<evidence type="ECO:0008006" key="5">
    <source>
        <dbReference type="Google" id="ProtNLM"/>
    </source>
</evidence>
<proteinExistence type="predicted"/>
<keyword evidence="2" id="KW-1133">Transmembrane helix</keyword>
<protein>
    <recommendedName>
        <fullName evidence="5">DUF2946 domain-containing protein</fullName>
    </recommendedName>
</protein>
<organism evidence="3 4">
    <name type="scientific">Paracoccus marinaquae</name>
    <dbReference type="NCBI Taxonomy" id="2841926"/>
    <lineage>
        <taxon>Bacteria</taxon>
        <taxon>Pseudomonadati</taxon>
        <taxon>Pseudomonadota</taxon>
        <taxon>Alphaproteobacteria</taxon>
        <taxon>Rhodobacterales</taxon>
        <taxon>Paracoccaceae</taxon>
        <taxon>Paracoccus</taxon>
    </lineage>
</organism>
<dbReference type="EMBL" id="JAHKNG010000003">
    <property type="protein sequence ID" value="MBU3029047.1"/>
    <property type="molecule type" value="Genomic_DNA"/>
</dbReference>
<evidence type="ECO:0000256" key="1">
    <source>
        <dbReference type="SAM" id="MobiDB-lite"/>
    </source>
</evidence>
<gene>
    <name evidence="3" type="ORF">KNW02_02805</name>
</gene>
<dbReference type="Proteomes" id="UP001166191">
    <property type="component" value="Unassembled WGS sequence"/>
</dbReference>
<evidence type="ECO:0000256" key="2">
    <source>
        <dbReference type="SAM" id="Phobius"/>
    </source>
</evidence>
<keyword evidence="2" id="KW-0812">Transmembrane</keyword>
<evidence type="ECO:0000313" key="3">
    <source>
        <dbReference type="EMBL" id="MBU3029047.1"/>
    </source>
</evidence>